<dbReference type="AlphaFoldDB" id="A0A9P9BZE0"/>
<dbReference type="OrthoDB" id="6079484at2759"/>
<accession>A0A9P9BZE0</accession>
<comment type="caution">
    <text evidence="2">The sequence shown here is derived from an EMBL/GenBank/DDBJ whole genome shotgun (WGS) entry which is preliminary data.</text>
</comment>
<gene>
    <name evidence="2" type="ORF">B0I36DRAFT_4435</name>
</gene>
<evidence type="ECO:0000313" key="2">
    <source>
        <dbReference type="EMBL" id="KAH7040004.1"/>
    </source>
</evidence>
<organism evidence="2 3">
    <name type="scientific">Microdochium trichocladiopsis</name>
    <dbReference type="NCBI Taxonomy" id="1682393"/>
    <lineage>
        <taxon>Eukaryota</taxon>
        <taxon>Fungi</taxon>
        <taxon>Dikarya</taxon>
        <taxon>Ascomycota</taxon>
        <taxon>Pezizomycotina</taxon>
        <taxon>Sordariomycetes</taxon>
        <taxon>Xylariomycetidae</taxon>
        <taxon>Xylariales</taxon>
        <taxon>Microdochiaceae</taxon>
        <taxon>Microdochium</taxon>
    </lineage>
</organism>
<feature type="region of interest" description="Disordered" evidence="1">
    <location>
        <begin position="24"/>
        <end position="54"/>
    </location>
</feature>
<dbReference type="GeneID" id="70192447"/>
<name>A0A9P9BZE0_9PEZI</name>
<reference evidence="2" key="1">
    <citation type="journal article" date="2021" name="Nat. Commun.">
        <title>Genetic determinants of endophytism in the Arabidopsis root mycobiome.</title>
        <authorList>
            <person name="Mesny F."/>
            <person name="Miyauchi S."/>
            <person name="Thiergart T."/>
            <person name="Pickel B."/>
            <person name="Atanasova L."/>
            <person name="Karlsson M."/>
            <person name="Huettel B."/>
            <person name="Barry K.W."/>
            <person name="Haridas S."/>
            <person name="Chen C."/>
            <person name="Bauer D."/>
            <person name="Andreopoulos W."/>
            <person name="Pangilinan J."/>
            <person name="LaButti K."/>
            <person name="Riley R."/>
            <person name="Lipzen A."/>
            <person name="Clum A."/>
            <person name="Drula E."/>
            <person name="Henrissat B."/>
            <person name="Kohler A."/>
            <person name="Grigoriev I.V."/>
            <person name="Martin F.M."/>
            <person name="Hacquard S."/>
        </authorList>
    </citation>
    <scope>NUCLEOTIDE SEQUENCE</scope>
    <source>
        <strain evidence="2">MPI-CAGE-CH-0230</strain>
    </source>
</reference>
<dbReference type="RefSeq" id="XP_046018059.1">
    <property type="nucleotide sequence ID" value="XM_046162901.1"/>
</dbReference>
<keyword evidence="3" id="KW-1185">Reference proteome</keyword>
<sequence length="170" mass="19907">MCSSQDFAARRKCSRFKRATTFHGNNSTWPLGRHNDDGNMDRPSDPYYRRPDRYDTKPQPYGLCQLPSGCPQRARLADECLSDLNTDNPFTIAMVVREDERRIQIQSQIAGLHPHEQTEQRHNEEIRIQAWNRIKALHDRQDSGWKRLRDEYVAADHKGDSHGSARENYR</sequence>
<feature type="compositionally biased region" description="Basic and acidic residues" evidence="1">
    <location>
        <begin position="33"/>
        <end position="54"/>
    </location>
</feature>
<protein>
    <submittedName>
        <fullName evidence="2">Uncharacterized protein</fullName>
    </submittedName>
</protein>
<evidence type="ECO:0000256" key="1">
    <source>
        <dbReference type="SAM" id="MobiDB-lite"/>
    </source>
</evidence>
<proteinExistence type="predicted"/>
<evidence type="ECO:0000313" key="3">
    <source>
        <dbReference type="Proteomes" id="UP000756346"/>
    </source>
</evidence>
<dbReference type="EMBL" id="JAGTJQ010000001">
    <property type="protein sequence ID" value="KAH7040004.1"/>
    <property type="molecule type" value="Genomic_DNA"/>
</dbReference>
<dbReference type="Proteomes" id="UP000756346">
    <property type="component" value="Unassembled WGS sequence"/>
</dbReference>